<dbReference type="EMBL" id="JACEIK010001418">
    <property type="protein sequence ID" value="MCD7469238.1"/>
    <property type="molecule type" value="Genomic_DNA"/>
</dbReference>
<evidence type="ECO:0000256" key="3">
    <source>
        <dbReference type="ARBA" id="ARBA00024186"/>
    </source>
</evidence>
<comment type="caution">
    <text evidence="7">The sequence shown here is derived from an EMBL/GenBank/DDBJ whole genome shotgun (WGS) entry which is preliminary data.</text>
</comment>
<feature type="compositionally biased region" description="Polar residues" evidence="6">
    <location>
        <begin position="488"/>
        <end position="500"/>
    </location>
</feature>
<comment type="similarity">
    <text evidence="4">Belongs to the CRWN family.</text>
</comment>
<evidence type="ECO:0000256" key="1">
    <source>
        <dbReference type="ARBA" id="ARBA00023054"/>
    </source>
</evidence>
<comment type="subcellular location">
    <subcellularLocation>
        <location evidence="3">Nucleus lamina</location>
    </subcellularLocation>
</comment>
<organism evidence="7 8">
    <name type="scientific">Datura stramonium</name>
    <name type="common">Jimsonweed</name>
    <name type="synonym">Common thornapple</name>
    <dbReference type="NCBI Taxonomy" id="4076"/>
    <lineage>
        <taxon>Eukaryota</taxon>
        <taxon>Viridiplantae</taxon>
        <taxon>Streptophyta</taxon>
        <taxon>Embryophyta</taxon>
        <taxon>Tracheophyta</taxon>
        <taxon>Spermatophyta</taxon>
        <taxon>Magnoliopsida</taxon>
        <taxon>eudicotyledons</taxon>
        <taxon>Gunneridae</taxon>
        <taxon>Pentapetalae</taxon>
        <taxon>asterids</taxon>
        <taxon>lamiids</taxon>
        <taxon>Solanales</taxon>
        <taxon>Solanaceae</taxon>
        <taxon>Solanoideae</taxon>
        <taxon>Datureae</taxon>
        <taxon>Datura</taxon>
    </lineage>
</organism>
<dbReference type="PANTHER" id="PTHR31908">
    <property type="entry name" value="PROTEIN CROWDED NUCLEI 4"/>
    <property type="match status" value="1"/>
</dbReference>
<reference evidence="7 8" key="1">
    <citation type="journal article" date="2021" name="BMC Genomics">
        <title>Datura genome reveals duplications of psychoactive alkaloid biosynthetic genes and high mutation rate following tissue culture.</title>
        <authorList>
            <person name="Rajewski A."/>
            <person name="Carter-House D."/>
            <person name="Stajich J."/>
            <person name="Litt A."/>
        </authorList>
    </citation>
    <scope>NUCLEOTIDE SEQUENCE [LARGE SCALE GENOMIC DNA]</scope>
    <source>
        <strain evidence="7">AR-01</strain>
    </source>
</reference>
<dbReference type="PANTHER" id="PTHR31908:SF9">
    <property type="entry name" value="PROTEIN CROWDED NUCLEI 3"/>
    <property type="match status" value="1"/>
</dbReference>
<feature type="region of interest" description="Disordered" evidence="6">
    <location>
        <begin position="467"/>
        <end position="525"/>
    </location>
</feature>
<feature type="compositionally biased region" description="Basic and acidic residues" evidence="6">
    <location>
        <begin position="516"/>
        <end position="525"/>
    </location>
</feature>
<feature type="coiled-coil region" evidence="5">
    <location>
        <begin position="139"/>
        <end position="187"/>
    </location>
</feature>
<protein>
    <recommendedName>
        <fullName evidence="9">Nuclear matrix constituent protein 1-like protein</fullName>
    </recommendedName>
</protein>
<keyword evidence="8" id="KW-1185">Reference proteome</keyword>
<gene>
    <name evidence="7" type="ORF">HAX54_008102</name>
</gene>
<dbReference type="InterPro" id="IPR040418">
    <property type="entry name" value="CRWN"/>
</dbReference>
<name>A0ABS8TDJ3_DATST</name>
<evidence type="ECO:0000313" key="7">
    <source>
        <dbReference type="EMBL" id="MCD7469238.1"/>
    </source>
</evidence>
<evidence type="ECO:0000256" key="5">
    <source>
        <dbReference type="SAM" id="Coils"/>
    </source>
</evidence>
<accession>A0ABS8TDJ3</accession>
<dbReference type="Proteomes" id="UP000823775">
    <property type="component" value="Unassembled WGS sequence"/>
</dbReference>
<proteinExistence type="inferred from homology"/>
<evidence type="ECO:0000256" key="2">
    <source>
        <dbReference type="ARBA" id="ARBA00023242"/>
    </source>
</evidence>
<evidence type="ECO:0008006" key="9">
    <source>
        <dbReference type="Google" id="ProtNLM"/>
    </source>
</evidence>
<evidence type="ECO:0000313" key="8">
    <source>
        <dbReference type="Proteomes" id="UP000823775"/>
    </source>
</evidence>
<keyword evidence="1 5" id="KW-0175">Coiled coil</keyword>
<evidence type="ECO:0000256" key="4">
    <source>
        <dbReference type="ARBA" id="ARBA00024208"/>
    </source>
</evidence>
<feature type="coiled-coil region" evidence="5">
    <location>
        <begin position="243"/>
        <end position="320"/>
    </location>
</feature>
<feature type="region of interest" description="Disordered" evidence="6">
    <location>
        <begin position="589"/>
        <end position="635"/>
    </location>
</feature>
<keyword evidence="2" id="KW-0539">Nucleus</keyword>
<feature type="coiled-coil region" evidence="5">
    <location>
        <begin position="6"/>
        <end position="51"/>
    </location>
</feature>
<evidence type="ECO:0000256" key="6">
    <source>
        <dbReference type="SAM" id="MobiDB-lite"/>
    </source>
</evidence>
<sequence length="635" mass="73613">MKFDGLTQGEKELNRLEREIIEREQSLETELERFKEREKDIEGKSKAVKEREKFLKAEEKRLELVRKGIFSDKQSELTLKDELYKIKAEIGRMEINVSEAAEKLKVSEAERAEHLWLQIEWKREIQKYKHQQELILKEGEDLKEEKMEFEKQWEALDEKRTVVTKELQQLQEEKKMLVDLRHTEDEQLRKNKLATEDYVRRECEALKLEKDSLAATMKYEQLLLSEKTENENNMLLCDFEARIRDLETDLQNKQEEMHISFERKEKSLNDQREKALDEISSLKKVTQKEMDDARAERIKLENEKQSMALNKKQLENHQSDLRKDIDVLGILNKKLKEQRQQFVKERHHFLAYVEKIKDCEDCGGVAREYASSNFPLGEIGHNEESPLSLQGAELVEKDASLGENFEISPAEVERKCSDSGISLLRKCTAKIFSLSPSRKALVMDSSSQPSEPRKIFGAEIRNHDIAEGPSVKHLPPDNSVGRARRTSVDYQSDMVSTIQEVSEESEQTELTSGQYRPRERSGEGIPRRHTVTAAIEEAVIFLRKNAELLPDDEHPKYISESRGDVGVTGKTAITIPRKRTRRKISQTAVTDIDANDSEGYSESVPTGGRRKRCQPSTSAVKTPGERRYNLRQHKM</sequence>